<dbReference type="AntiFam" id="ANF00010">
    <property type="entry name" value="tRNA translation"/>
</dbReference>
<accession>A0A383DR86</accession>
<reference evidence="1" key="1">
    <citation type="submission" date="2018-05" db="EMBL/GenBank/DDBJ databases">
        <authorList>
            <person name="Lanie J.A."/>
            <person name="Ng W.-L."/>
            <person name="Kazmierczak K.M."/>
            <person name="Andrzejewski T.M."/>
            <person name="Davidsen T.M."/>
            <person name="Wayne K.J."/>
            <person name="Tettelin H."/>
            <person name="Glass J.I."/>
            <person name="Rusch D."/>
            <person name="Podicherti R."/>
            <person name="Tsui H.-C.T."/>
            <person name="Winkler M.E."/>
        </authorList>
    </citation>
    <scope>NUCLEOTIDE SEQUENCE</scope>
</reference>
<sequence length="28" mass="2837">MPSSSAVEHLTVNQDVAGSIPAWAAIGQ</sequence>
<dbReference type="EMBL" id="UINC01219321">
    <property type="protein sequence ID" value="SVE46745.1"/>
    <property type="molecule type" value="Genomic_DNA"/>
</dbReference>
<organism evidence="1">
    <name type="scientific">marine metagenome</name>
    <dbReference type="NCBI Taxonomy" id="408172"/>
    <lineage>
        <taxon>unclassified sequences</taxon>
        <taxon>metagenomes</taxon>
        <taxon>ecological metagenomes</taxon>
    </lineage>
</organism>
<protein>
    <submittedName>
        <fullName evidence="1">Uncharacterized protein</fullName>
    </submittedName>
</protein>
<dbReference type="AlphaFoldDB" id="A0A383DR86"/>
<proteinExistence type="predicted"/>
<name>A0A383DR86_9ZZZZ</name>
<gene>
    <name evidence="1" type="ORF">METZ01_LOCUS499599</name>
</gene>
<evidence type="ECO:0000313" key="1">
    <source>
        <dbReference type="EMBL" id="SVE46745.1"/>
    </source>
</evidence>